<dbReference type="InParanoid" id="A0A0M8K9P8"/>
<evidence type="ECO:0000313" key="11">
    <source>
        <dbReference type="Proteomes" id="UP000037784"/>
    </source>
</evidence>
<keyword evidence="4 6" id="KW-0274">FAD</keyword>
<dbReference type="SUPFAM" id="SSF56645">
    <property type="entry name" value="Acyl-CoA dehydrogenase NM domain-like"/>
    <property type="match status" value="1"/>
</dbReference>
<evidence type="ECO:0000256" key="4">
    <source>
        <dbReference type="ARBA" id="ARBA00022827"/>
    </source>
</evidence>
<proteinExistence type="inferred from homology"/>
<dbReference type="SUPFAM" id="SSF47203">
    <property type="entry name" value="Acyl-CoA dehydrogenase C-terminal domain-like"/>
    <property type="match status" value="1"/>
</dbReference>
<reference evidence="10 11" key="1">
    <citation type="journal article" date="2015" name="Genome Announc.">
        <title>Draft Genome Sequence of a Heterotrophic Facultative Anaerobic Thermophilic Bacterium, Ardenticatena maritima Strain 110ST.</title>
        <authorList>
            <person name="Kawaichi S."/>
            <person name="Yoshida T."/>
            <person name="Sako Y."/>
            <person name="Nakamura R."/>
        </authorList>
    </citation>
    <scope>NUCLEOTIDE SEQUENCE [LARGE SCALE GENOMIC DNA]</scope>
    <source>
        <strain evidence="10 11">110S</strain>
    </source>
</reference>
<dbReference type="FunFam" id="1.10.540.10:FF:000002">
    <property type="entry name" value="Acyl-CoA dehydrogenase FadE19"/>
    <property type="match status" value="1"/>
</dbReference>
<comment type="similarity">
    <text evidence="2 6">Belongs to the acyl-CoA dehydrogenase family.</text>
</comment>
<evidence type="ECO:0000259" key="8">
    <source>
        <dbReference type="Pfam" id="PF02770"/>
    </source>
</evidence>
<dbReference type="PROSITE" id="PS00073">
    <property type="entry name" value="ACYL_COA_DH_2"/>
    <property type="match status" value="1"/>
</dbReference>
<dbReference type="EMBL" id="BBZA01000292">
    <property type="protein sequence ID" value="GAP64625.1"/>
    <property type="molecule type" value="Genomic_DNA"/>
</dbReference>
<dbReference type="FunFam" id="2.40.110.10:FF:000001">
    <property type="entry name" value="Acyl-CoA dehydrogenase, mitochondrial"/>
    <property type="match status" value="1"/>
</dbReference>
<evidence type="ECO:0000256" key="6">
    <source>
        <dbReference type="RuleBase" id="RU362125"/>
    </source>
</evidence>
<reference evidence="11" key="2">
    <citation type="submission" date="2015-08" db="EMBL/GenBank/DDBJ databases">
        <title>Draft Genome Sequence of a Heterotrophic Facultative Anaerobic Bacterium Ardenticatena maritima Strain 110S.</title>
        <authorList>
            <person name="Kawaichi S."/>
            <person name="Yoshida T."/>
            <person name="Sako Y."/>
            <person name="Nakamura R."/>
        </authorList>
    </citation>
    <scope>NUCLEOTIDE SEQUENCE [LARGE SCALE GENOMIC DNA]</scope>
    <source>
        <strain evidence="11">110S</strain>
    </source>
</reference>
<name>A0A0M8K9P8_9CHLR</name>
<dbReference type="InterPro" id="IPR009100">
    <property type="entry name" value="AcylCoA_DH/oxidase_NM_dom_sf"/>
</dbReference>
<accession>A0A0M8K9P8</accession>
<dbReference type="InterPro" id="IPR037069">
    <property type="entry name" value="AcylCoA_DH/ox_N_sf"/>
</dbReference>
<evidence type="ECO:0000256" key="2">
    <source>
        <dbReference type="ARBA" id="ARBA00009347"/>
    </source>
</evidence>
<protein>
    <submittedName>
        <fullName evidence="10">Acyl-CoA dehydrogenase</fullName>
        <ecNumber evidence="10">1.3.8.7</ecNumber>
    </submittedName>
</protein>
<gene>
    <name evidence="10" type="ORF">ARMA_3048</name>
</gene>
<dbReference type="Pfam" id="PF02770">
    <property type="entry name" value="Acyl-CoA_dh_M"/>
    <property type="match status" value="1"/>
</dbReference>
<dbReference type="InterPro" id="IPR006089">
    <property type="entry name" value="Acyl-CoA_DH_CS"/>
</dbReference>
<evidence type="ECO:0000256" key="1">
    <source>
        <dbReference type="ARBA" id="ARBA00001974"/>
    </source>
</evidence>
<dbReference type="AlphaFoldDB" id="A0A0M8K9P8"/>
<dbReference type="InterPro" id="IPR036250">
    <property type="entry name" value="AcylCo_DH-like_C"/>
</dbReference>
<dbReference type="Pfam" id="PF02771">
    <property type="entry name" value="Acyl-CoA_dh_N"/>
    <property type="match status" value="1"/>
</dbReference>
<dbReference type="Gene3D" id="1.20.140.10">
    <property type="entry name" value="Butyryl-CoA Dehydrogenase, subunit A, domain 3"/>
    <property type="match status" value="1"/>
</dbReference>
<evidence type="ECO:0000256" key="3">
    <source>
        <dbReference type="ARBA" id="ARBA00022630"/>
    </source>
</evidence>
<dbReference type="STRING" id="872965.SE16_11910"/>
<dbReference type="Gene3D" id="2.40.110.10">
    <property type="entry name" value="Butyryl-CoA Dehydrogenase, subunit A, domain 2"/>
    <property type="match status" value="1"/>
</dbReference>
<evidence type="ECO:0000259" key="9">
    <source>
        <dbReference type="Pfam" id="PF02771"/>
    </source>
</evidence>
<comment type="cofactor">
    <cofactor evidence="1 6">
        <name>FAD</name>
        <dbReference type="ChEBI" id="CHEBI:57692"/>
    </cofactor>
</comment>
<dbReference type="PANTHER" id="PTHR43884">
    <property type="entry name" value="ACYL-COA DEHYDROGENASE"/>
    <property type="match status" value="1"/>
</dbReference>
<feature type="domain" description="Acyl-CoA oxidase/dehydrogenase middle" evidence="8">
    <location>
        <begin position="123"/>
        <end position="217"/>
    </location>
</feature>
<dbReference type="GO" id="GO:0050660">
    <property type="term" value="F:flavin adenine dinucleotide binding"/>
    <property type="evidence" value="ECO:0007669"/>
    <property type="project" value="InterPro"/>
</dbReference>
<dbReference type="InterPro" id="IPR046373">
    <property type="entry name" value="Acyl-CoA_Oxase/DH_mid-dom_sf"/>
</dbReference>
<dbReference type="GO" id="GO:0070991">
    <property type="term" value="F:medium-chain fatty acyl-CoA dehydrogenase activity"/>
    <property type="evidence" value="ECO:0007669"/>
    <property type="project" value="UniProtKB-EC"/>
</dbReference>
<comment type="caution">
    <text evidence="10">The sequence shown here is derived from an EMBL/GenBank/DDBJ whole genome shotgun (WGS) entry which is preliminary data.</text>
</comment>
<dbReference type="InterPro" id="IPR009075">
    <property type="entry name" value="AcylCo_DH/oxidase_C"/>
</dbReference>
<dbReference type="PIRSF" id="PIRSF016578">
    <property type="entry name" value="HsaA"/>
    <property type="match status" value="1"/>
</dbReference>
<evidence type="ECO:0000259" key="7">
    <source>
        <dbReference type="Pfam" id="PF00441"/>
    </source>
</evidence>
<dbReference type="PROSITE" id="PS00072">
    <property type="entry name" value="ACYL_COA_DH_1"/>
    <property type="match status" value="1"/>
</dbReference>
<dbReference type="FunFam" id="1.20.140.10:FF:000011">
    <property type="entry name" value="Medium-chain specific acyl-CoA dehydrogenase, mitochondrial"/>
    <property type="match status" value="1"/>
</dbReference>
<dbReference type="EC" id="1.3.8.7" evidence="10"/>
<keyword evidence="5 6" id="KW-0560">Oxidoreductase</keyword>
<evidence type="ECO:0000313" key="10">
    <source>
        <dbReference type="EMBL" id="GAP64625.1"/>
    </source>
</evidence>
<feature type="domain" description="Acyl-CoA dehydrogenase/oxidase C-terminal" evidence="7">
    <location>
        <begin position="229"/>
        <end position="377"/>
    </location>
</feature>
<feature type="domain" description="Acyl-CoA dehydrogenase/oxidase N-terminal" evidence="9">
    <location>
        <begin position="8"/>
        <end position="118"/>
    </location>
</feature>
<dbReference type="PANTHER" id="PTHR43884:SF12">
    <property type="entry name" value="ISOVALERYL-COA DEHYDROGENASE, MITOCHONDRIAL-RELATED"/>
    <property type="match status" value="1"/>
</dbReference>
<dbReference type="Proteomes" id="UP000037784">
    <property type="component" value="Unassembled WGS sequence"/>
</dbReference>
<keyword evidence="3 6" id="KW-0285">Flavoprotein</keyword>
<keyword evidence="11" id="KW-1185">Reference proteome</keyword>
<dbReference type="InterPro" id="IPR013786">
    <property type="entry name" value="AcylCoA_DH/ox_N"/>
</dbReference>
<sequence>MSINFHLSEEQKMLREMAHDFAANEIVPVAAHYDETCEFPWDIVKKAREVGLINTNIPAEYGGGGLHAFEEALIGEELAWGCTGISTALNINNQASIPIIVAGSEEQKKKWLGSLVDGAMASYCVTEPGAGSDVAGMQSTARKVGNEYVINGTKTFISNASVADFYVVFAYTDKSQKHMGVSCFVVERDREGVSVSKKFDKMGQRASDTAEVTFEEVVVPEENRIGPEGAGFLIAMKVFDASRPGVAAAAVGLARRAMEEAINYAKEREAFGQPIYKFQAVGHKLADMAMNIEAARLLAWRAAWLLDQGTPNTKFASFAKAFAADTAMKVTTDAVQIFGGYGYMKEYPVEKLMRDAKVFQIYEGTSEIQRNIIVRELVKGR</sequence>
<evidence type="ECO:0000256" key="5">
    <source>
        <dbReference type="ARBA" id="ARBA00023002"/>
    </source>
</evidence>
<dbReference type="InterPro" id="IPR006091">
    <property type="entry name" value="Acyl-CoA_Oxase/DH_mid-dom"/>
</dbReference>
<dbReference type="Pfam" id="PF00441">
    <property type="entry name" value="Acyl-CoA_dh_1"/>
    <property type="match status" value="1"/>
</dbReference>
<dbReference type="Gene3D" id="1.10.540.10">
    <property type="entry name" value="Acyl-CoA dehydrogenase/oxidase, N-terminal domain"/>
    <property type="match status" value="1"/>
</dbReference>
<organism evidence="10 11">
    <name type="scientific">Ardenticatena maritima</name>
    <dbReference type="NCBI Taxonomy" id="872965"/>
    <lineage>
        <taxon>Bacteria</taxon>
        <taxon>Bacillati</taxon>
        <taxon>Chloroflexota</taxon>
        <taxon>Ardenticatenia</taxon>
        <taxon>Ardenticatenales</taxon>
        <taxon>Ardenticatenaceae</taxon>
        <taxon>Ardenticatena</taxon>
    </lineage>
</organism>